<organism evidence="2 3">
    <name type="scientific">Nonomuraea soli</name>
    <dbReference type="NCBI Taxonomy" id="1032476"/>
    <lineage>
        <taxon>Bacteria</taxon>
        <taxon>Bacillati</taxon>
        <taxon>Actinomycetota</taxon>
        <taxon>Actinomycetes</taxon>
        <taxon>Streptosporangiales</taxon>
        <taxon>Streptosporangiaceae</taxon>
        <taxon>Nonomuraea</taxon>
    </lineage>
</organism>
<protein>
    <submittedName>
        <fullName evidence="2">Putative membrane protein</fullName>
    </submittedName>
</protein>
<comment type="caution">
    <text evidence="2">The sequence shown here is derived from an EMBL/GenBank/DDBJ whole genome shotgun (WGS) entry which is preliminary data.</text>
</comment>
<feature type="transmembrane region" description="Helical" evidence="1">
    <location>
        <begin position="20"/>
        <end position="40"/>
    </location>
</feature>
<dbReference type="AlphaFoldDB" id="A0A7W0CLW2"/>
<dbReference type="Pfam" id="PF09852">
    <property type="entry name" value="DUF2079"/>
    <property type="match status" value="1"/>
</dbReference>
<keyword evidence="1" id="KW-0472">Membrane</keyword>
<evidence type="ECO:0000313" key="3">
    <source>
        <dbReference type="Proteomes" id="UP000530928"/>
    </source>
</evidence>
<dbReference type="EMBL" id="JACDUR010000005">
    <property type="protein sequence ID" value="MBA2893592.1"/>
    <property type="molecule type" value="Genomic_DNA"/>
</dbReference>
<keyword evidence="1" id="KW-1133">Transmembrane helix</keyword>
<name>A0A7W0CLW2_9ACTN</name>
<proteinExistence type="predicted"/>
<evidence type="ECO:0000256" key="1">
    <source>
        <dbReference type="SAM" id="Phobius"/>
    </source>
</evidence>
<gene>
    <name evidence="2" type="ORF">HNR30_004953</name>
</gene>
<dbReference type="Proteomes" id="UP000530928">
    <property type="component" value="Unassembled WGS sequence"/>
</dbReference>
<feature type="transmembrane region" description="Helical" evidence="1">
    <location>
        <begin position="110"/>
        <end position="129"/>
    </location>
</feature>
<feature type="transmembrane region" description="Helical" evidence="1">
    <location>
        <begin position="215"/>
        <end position="236"/>
    </location>
</feature>
<feature type="transmembrane region" description="Helical" evidence="1">
    <location>
        <begin position="360"/>
        <end position="379"/>
    </location>
</feature>
<feature type="transmembrane region" description="Helical" evidence="1">
    <location>
        <begin position="327"/>
        <end position="348"/>
    </location>
</feature>
<keyword evidence="3" id="KW-1185">Reference proteome</keyword>
<feature type="transmembrane region" description="Helical" evidence="1">
    <location>
        <begin position="136"/>
        <end position="157"/>
    </location>
</feature>
<feature type="transmembrane region" description="Helical" evidence="1">
    <location>
        <begin position="285"/>
        <end position="306"/>
    </location>
</feature>
<keyword evidence="1" id="KW-0812">Transmembrane</keyword>
<reference evidence="2 3" key="1">
    <citation type="submission" date="2020-07" db="EMBL/GenBank/DDBJ databases">
        <title>Genomic Encyclopedia of Type Strains, Phase IV (KMG-IV): sequencing the most valuable type-strain genomes for metagenomic binning, comparative biology and taxonomic classification.</title>
        <authorList>
            <person name="Goeker M."/>
        </authorList>
    </citation>
    <scope>NUCLEOTIDE SEQUENCE [LARGE SCALE GENOMIC DNA]</scope>
    <source>
        <strain evidence="2 3">DSM 45533</strain>
    </source>
</reference>
<sequence>MATDTLVRATPKLSLQQRHPIWLGTISVLAAAIYAVLGLVKLGIFRATTFDLVIVDQAVRNYAKFLPGYIPSIGIWHGRGLDYPQIADHFSPIYALLAPFYWIHDGPTTLIIAQAVLFASAIPFIWLFTRRLLGTGPAYLVAVAYALSWPVAQAVNFDVHEVMFVPLLTAIVIERYQAGRLLPCYLALFGLLLVKEDMGLMVAGFGLYVLTRREWAHGTIMILSGFTAAVLTRGVIMPAVGGQLSDFWAYSQFGPTPGSAAIGMITHPFQVIDTLFATEGKTGTIFFLLWPTLLLCLLSPLTLMALPHLLERFLGSWTQWHAADYQYNAFTVVVLLLAGVDGFARLLRWLKRGDDRAWKLAWSLGVLAVALTLVPRFAFGQLLSPAFYRGDPLKTAAAAEAAGRVPDGVTVATVNYMGPALTDRTTVLLLRPGFSYPAPWIVADTQRWEFPYGSAAQQAAQVEELVAAGYERVFERNGVVVLRRP</sequence>
<accession>A0A7W0CLW2</accession>
<evidence type="ECO:0000313" key="2">
    <source>
        <dbReference type="EMBL" id="MBA2893592.1"/>
    </source>
</evidence>
<dbReference type="RefSeq" id="WP_312894610.1">
    <property type="nucleotide sequence ID" value="NZ_BAABAM010000005.1"/>
</dbReference>
<dbReference type="InterPro" id="IPR018650">
    <property type="entry name" value="STSV1_Orf64"/>
</dbReference>